<dbReference type="PATRIC" id="fig|451644.5.peg.5772"/>
<organism evidence="1 2">
    <name type="scientific">Mycolicibacterium conceptionense</name>
    <dbReference type="NCBI Taxonomy" id="451644"/>
    <lineage>
        <taxon>Bacteria</taxon>
        <taxon>Bacillati</taxon>
        <taxon>Actinomycetota</taxon>
        <taxon>Actinomycetes</taxon>
        <taxon>Mycobacteriales</taxon>
        <taxon>Mycobacteriaceae</taxon>
        <taxon>Mycolicibacterium</taxon>
    </lineage>
</organism>
<proteinExistence type="predicted"/>
<sequence>MTAMSSGAKFDPVLLIAPTREGSAAARARGSEGGHPLSISAKKLAELHRIAKDSMDVQEAGELVGVSRSVACPPVEV</sequence>
<comment type="caution">
    <text evidence="1">The sequence shown here is derived from an EMBL/GenBank/DDBJ whole genome shotgun (WGS) entry which is preliminary data.</text>
</comment>
<evidence type="ECO:0000313" key="2">
    <source>
        <dbReference type="Proteomes" id="UP000037594"/>
    </source>
</evidence>
<gene>
    <name evidence="1" type="ORF">ACT17_28000</name>
</gene>
<protein>
    <submittedName>
        <fullName evidence="1">Uncharacterized protein</fullName>
    </submittedName>
</protein>
<dbReference type="Proteomes" id="UP000037594">
    <property type="component" value="Unassembled WGS sequence"/>
</dbReference>
<evidence type="ECO:0000313" key="1">
    <source>
        <dbReference type="EMBL" id="KMV14821.1"/>
    </source>
</evidence>
<accession>A0A0J8TZF5</accession>
<reference evidence="1 2" key="1">
    <citation type="submission" date="2015-06" db="EMBL/GenBank/DDBJ databases">
        <title>Genome sequence of Mycobacterium conceptionense strain MLE.</title>
        <authorList>
            <person name="Greninger A.L."/>
            <person name="Cunningham G."/>
            <person name="Chiu C.Y."/>
            <person name="Miller S."/>
        </authorList>
    </citation>
    <scope>NUCLEOTIDE SEQUENCE [LARGE SCALE GENOMIC DNA]</scope>
    <source>
        <strain evidence="1 2">MLE</strain>
    </source>
</reference>
<name>A0A0J8TZF5_9MYCO</name>
<dbReference type="AlphaFoldDB" id="A0A0J8TZF5"/>
<dbReference type="EMBL" id="LFOD01000039">
    <property type="protein sequence ID" value="KMV14821.1"/>
    <property type="molecule type" value="Genomic_DNA"/>
</dbReference>